<dbReference type="Gene3D" id="3.90.1200.10">
    <property type="match status" value="1"/>
</dbReference>
<dbReference type="NCBIfam" id="TIGR01509">
    <property type="entry name" value="HAD-SF-IA-v3"/>
    <property type="match status" value="1"/>
</dbReference>
<gene>
    <name evidence="3" type="ORF">ACEWY4_025315</name>
</gene>
<evidence type="ECO:0000313" key="4">
    <source>
        <dbReference type="Proteomes" id="UP001591681"/>
    </source>
</evidence>
<dbReference type="InterPro" id="IPR023214">
    <property type="entry name" value="HAD_sf"/>
</dbReference>
<dbReference type="PANTHER" id="PTHR47829">
    <property type="entry name" value="HYDROLASE, PUTATIVE (AFU_ORTHOLOGUE AFUA_1G12880)-RELATED"/>
    <property type="match status" value="1"/>
</dbReference>
<dbReference type="EMBL" id="JBHFQA010000022">
    <property type="protein sequence ID" value="KAL2079571.1"/>
    <property type="molecule type" value="Genomic_DNA"/>
</dbReference>
<dbReference type="SFLD" id="SFLDG01129">
    <property type="entry name" value="C1.5:_HAD__Beta-PGM__Phosphata"/>
    <property type="match status" value="1"/>
</dbReference>
<keyword evidence="1" id="KW-0007">Acetylation</keyword>
<keyword evidence="4" id="KW-1185">Reference proteome</keyword>
<dbReference type="CDD" id="cd05154">
    <property type="entry name" value="ACAD10_11_N-like"/>
    <property type="match status" value="1"/>
</dbReference>
<protein>
    <recommendedName>
        <fullName evidence="2">Aminoglycoside phosphotransferase domain-containing protein</fullName>
    </recommendedName>
</protein>
<dbReference type="AlphaFoldDB" id="A0ABD1IXC0"/>
<dbReference type="InterPro" id="IPR002575">
    <property type="entry name" value="Aminoglycoside_PTrfase"/>
</dbReference>
<dbReference type="SFLD" id="SFLDS00003">
    <property type="entry name" value="Haloacid_Dehalogenase"/>
    <property type="match status" value="1"/>
</dbReference>
<proteinExistence type="predicted"/>
<name>A0ABD1IXC0_9TELE</name>
<dbReference type="SUPFAM" id="SSF56112">
    <property type="entry name" value="Protein kinase-like (PK-like)"/>
    <property type="match status" value="1"/>
</dbReference>
<dbReference type="Gene3D" id="3.30.200.20">
    <property type="entry name" value="Phosphorylase Kinase, domain 1"/>
    <property type="match status" value="1"/>
</dbReference>
<dbReference type="Pfam" id="PF00702">
    <property type="entry name" value="Hydrolase"/>
    <property type="match status" value="1"/>
</dbReference>
<dbReference type="SUPFAM" id="SSF56784">
    <property type="entry name" value="HAD-like"/>
    <property type="match status" value="1"/>
</dbReference>
<dbReference type="InterPro" id="IPR011945">
    <property type="entry name" value="HAD-SF_ppase_IA/epoxid_hydro_N"/>
</dbReference>
<evidence type="ECO:0000259" key="2">
    <source>
        <dbReference type="Pfam" id="PF01636"/>
    </source>
</evidence>
<dbReference type="CDD" id="cd02603">
    <property type="entry name" value="HAD_sEH-N_like"/>
    <property type="match status" value="1"/>
</dbReference>
<dbReference type="InterPro" id="IPR036412">
    <property type="entry name" value="HAD-like_sf"/>
</dbReference>
<reference evidence="3 4" key="1">
    <citation type="submission" date="2024-09" db="EMBL/GenBank/DDBJ databases">
        <title>A chromosome-level genome assembly of Gray's grenadier anchovy, Coilia grayii.</title>
        <authorList>
            <person name="Fu Z."/>
        </authorList>
    </citation>
    <scope>NUCLEOTIDE SEQUENCE [LARGE SCALE GENOMIC DNA]</scope>
    <source>
        <strain evidence="3">G4</strain>
        <tissue evidence="3">Muscle</tissue>
    </source>
</reference>
<accession>A0ABD1IXC0</accession>
<evidence type="ECO:0000256" key="1">
    <source>
        <dbReference type="ARBA" id="ARBA00022990"/>
    </source>
</evidence>
<comment type="caution">
    <text evidence="3">The sequence shown here is derived from an EMBL/GenBank/DDBJ whole genome shotgun (WGS) entry which is preliminary data.</text>
</comment>
<dbReference type="Gene3D" id="1.10.150.240">
    <property type="entry name" value="Putative phosphatase, domain 2"/>
    <property type="match status" value="1"/>
</dbReference>
<dbReference type="Gene3D" id="3.40.50.1000">
    <property type="entry name" value="HAD superfamily/HAD-like"/>
    <property type="match status" value="1"/>
</dbReference>
<organism evidence="3 4">
    <name type="scientific">Coilia grayii</name>
    <name type="common">Gray's grenadier anchovy</name>
    <dbReference type="NCBI Taxonomy" id="363190"/>
    <lineage>
        <taxon>Eukaryota</taxon>
        <taxon>Metazoa</taxon>
        <taxon>Chordata</taxon>
        <taxon>Craniata</taxon>
        <taxon>Vertebrata</taxon>
        <taxon>Euteleostomi</taxon>
        <taxon>Actinopterygii</taxon>
        <taxon>Neopterygii</taxon>
        <taxon>Teleostei</taxon>
        <taxon>Clupei</taxon>
        <taxon>Clupeiformes</taxon>
        <taxon>Clupeoidei</taxon>
        <taxon>Engraulidae</taxon>
        <taxon>Coilinae</taxon>
        <taxon>Coilia</taxon>
    </lineage>
</organism>
<dbReference type="NCBIfam" id="TIGR02247">
    <property type="entry name" value="HAD-1A3-hyp"/>
    <property type="match status" value="1"/>
</dbReference>
<evidence type="ECO:0000313" key="3">
    <source>
        <dbReference type="EMBL" id="KAL2079571.1"/>
    </source>
</evidence>
<dbReference type="InterPro" id="IPR006439">
    <property type="entry name" value="HAD-SF_hydro_IA"/>
</dbReference>
<dbReference type="InterPro" id="IPR011009">
    <property type="entry name" value="Kinase-like_dom_sf"/>
</dbReference>
<dbReference type="PRINTS" id="PR00413">
    <property type="entry name" value="HADHALOGNASE"/>
</dbReference>
<dbReference type="InterPro" id="IPR023198">
    <property type="entry name" value="PGP-like_dom2"/>
</dbReference>
<dbReference type="InterPro" id="IPR052898">
    <property type="entry name" value="ACAD10-like"/>
</dbReference>
<dbReference type="PANTHER" id="PTHR47829:SF3">
    <property type="entry name" value="AMINOGLYCOSIDE PHOSPHOTRANSFERASE DOMAIN-CONTAINING PROTEIN"/>
    <property type="match status" value="1"/>
</dbReference>
<dbReference type="Proteomes" id="UP001591681">
    <property type="component" value="Unassembled WGS sequence"/>
</dbReference>
<dbReference type="Pfam" id="PF01636">
    <property type="entry name" value="APH"/>
    <property type="match status" value="1"/>
</dbReference>
<feature type="domain" description="Aminoglycoside phosphotransferase" evidence="2">
    <location>
        <begin position="283"/>
        <end position="489"/>
    </location>
</feature>
<sequence length="603" mass="67171">MLCSGTAVMLLSRRAVRMCTVAWHPQICHLSSHPYKAVIFDMYGVLIPSPMPKAKEWEDRNGVPPGTISRAIRMGGEGSIWKRFMRGELGVEEFLKAFNDECSIIAGSAVSMDSFLEALTSGAMRQPLPAMVEAVQSIRDRGLKTAVLSNNFLLPGGESYLPLDQNLFNVIVQSCQVGLCKPDHRIYELCSNRLGVLPKEAVFLDDLPVNVEAAAQMGMRAIKVEDPVAAIRELEEVLQFPLSGHVFRIDRMKKHQHQLPMDKLTHYLRDVIQLPGTDQLTVQKISCSSSQTTYFLNSRERQLILKMTPHVQTAKTEQRTLNALKGSWVPVPEVLKLCEDASVLGTPFLLLEPRGARVFQNPSLPNLRPEERRAVYGAAVQTLCQIHSLEPSTAHLDRHEPVEQLLMTLTQQYRASANPSIPAMDRLIEWLPVHLPKEQQAKVVHGDFRLSSLVFDAVKPQVRAVLGWDQCTLGDPLMDVASLCMAHYLPPESPVQPGMLRGDPSEAGIPEPAEVFQQYSRAMGLGDVPHWQFYVALSFFRTAVHLQVESAHTAAGESYTEHVDRKSHIIAQVAELAWDFAIKEGFRIFNAMPRASPSLATSV</sequence>
<dbReference type="InterPro" id="IPR041726">
    <property type="entry name" value="ACAD10_11_N"/>
</dbReference>